<comment type="caution">
    <text evidence="1">The sequence shown here is derived from an EMBL/GenBank/DDBJ whole genome shotgun (WGS) entry which is preliminary data.</text>
</comment>
<dbReference type="EMBL" id="JAAJBG010000003">
    <property type="protein sequence ID" value="NGG15460.1"/>
    <property type="molecule type" value="Genomic_DNA"/>
</dbReference>
<sequence length="72" mass="8877">MKQYSVVYNQRYFAIVEDQLANCMGCKGFDFQIYPLYEWENWDQTIEKYQNMNKQYVVLDEDNFEMIVKYFG</sequence>
<name>A0A6G4MWL1_STRAP</name>
<evidence type="ECO:0000313" key="1">
    <source>
        <dbReference type="EMBL" id="NGG15460.1"/>
    </source>
</evidence>
<gene>
    <name evidence="1" type="ORF">G5T13_02115</name>
</gene>
<dbReference type="RefSeq" id="WP_101749924.1">
    <property type="nucleotide sequence ID" value="NZ_CP118029.1"/>
</dbReference>
<protein>
    <submittedName>
        <fullName evidence="1">Uncharacterized protein</fullName>
    </submittedName>
</protein>
<proteinExistence type="predicted"/>
<organism evidence="1">
    <name type="scientific">Streptococcus anginosus</name>
    <dbReference type="NCBI Taxonomy" id="1328"/>
    <lineage>
        <taxon>Bacteria</taxon>
        <taxon>Bacillati</taxon>
        <taxon>Bacillota</taxon>
        <taxon>Bacilli</taxon>
        <taxon>Lactobacillales</taxon>
        <taxon>Streptococcaceae</taxon>
        <taxon>Streptococcus</taxon>
        <taxon>Streptococcus anginosus group</taxon>
    </lineage>
</organism>
<reference evidence="1" key="1">
    <citation type="submission" date="2020-02" db="EMBL/GenBank/DDBJ databases">
        <title>Antibiotic resistance/susceptibility profiles of lactic acid-producing cocci isolated from the human vagina, and analysis of the genetic basis of atypical resistances.</title>
        <authorList>
            <person name="Sirichoat A."/>
            <person name="Florez A.B."/>
            <person name="Vazquez L."/>
            <person name="Buppasiri P."/>
            <person name="Panya M."/>
            <person name="Lulitanond V."/>
            <person name="Mayo B."/>
        </authorList>
    </citation>
    <scope>NUCLEOTIDE SEQUENCE</scope>
    <source>
        <strain evidence="1">VA01-10AN</strain>
    </source>
</reference>
<dbReference type="AlphaFoldDB" id="A0A6G4MWL1"/>
<accession>A0A6G4MWL1</accession>